<keyword evidence="3" id="KW-1185">Reference proteome</keyword>
<dbReference type="EMBL" id="JABWUV010000015">
    <property type="protein sequence ID" value="KAF6303946.1"/>
    <property type="molecule type" value="Genomic_DNA"/>
</dbReference>
<evidence type="ECO:0000313" key="2">
    <source>
        <dbReference type="EMBL" id="KAF6303946.1"/>
    </source>
</evidence>
<dbReference type="Proteomes" id="UP000527355">
    <property type="component" value="Unassembled WGS sequence"/>
</dbReference>
<organism evidence="2 3">
    <name type="scientific">Myotis myotis</name>
    <name type="common">Greater mouse-eared bat</name>
    <name type="synonym">Vespertilio myotis</name>
    <dbReference type="NCBI Taxonomy" id="51298"/>
    <lineage>
        <taxon>Eukaryota</taxon>
        <taxon>Metazoa</taxon>
        <taxon>Chordata</taxon>
        <taxon>Craniata</taxon>
        <taxon>Vertebrata</taxon>
        <taxon>Euteleostomi</taxon>
        <taxon>Mammalia</taxon>
        <taxon>Eutheria</taxon>
        <taxon>Laurasiatheria</taxon>
        <taxon>Chiroptera</taxon>
        <taxon>Yangochiroptera</taxon>
        <taxon>Vespertilionidae</taxon>
        <taxon>Myotis</taxon>
    </lineage>
</organism>
<name>A0A7J7TTL8_MYOMY</name>
<evidence type="ECO:0000256" key="1">
    <source>
        <dbReference type="SAM" id="MobiDB-lite"/>
    </source>
</evidence>
<gene>
    <name evidence="2" type="ORF">mMyoMyo1_008929</name>
</gene>
<sequence length="128" mass="13927">MNLIPELPRRWPRLAGVGQVKGGPTSMRRPGTLPSIGEEGAETDLRQWRVQPQFERRGSGPWQSSGRTLKGKGHPRSASSFLPGDADLPGSPGHGLFQVWALPPSRRAACTCLPHRGRPDSPEFCLLA</sequence>
<dbReference type="AlphaFoldDB" id="A0A7J7TTL8"/>
<proteinExistence type="predicted"/>
<evidence type="ECO:0000313" key="3">
    <source>
        <dbReference type="Proteomes" id="UP000527355"/>
    </source>
</evidence>
<accession>A0A7J7TTL8</accession>
<feature type="region of interest" description="Disordered" evidence="1">
    <location>
        <begin position="16"/>
        <end position="93"/>
    </location>
</feature>
<comment type="caution">
    <text evidence="2">The sequence shown here is derived from an EMBL/GenBank/DDBJ whole genome shotgun (WGS) entry which is preliminary data.</text>
</comment>
<reference evidence="2 3" key="1">
    <citation type="journal article" date="2020" name="Nature">
        <title>Six reference-quality genomes reveal evolution of bat adaptations.</title>
        <authorList>
            <person name="Jebb D."/>
            <person name="Huang Z."/>
            <person name="Pippel M."/>
            <person name="Hughes G.M."/>
            <person name="Lavrichenko K."/>
            <person name="Devanna P."/>
            <person name="Winkler S."/>
            <person name="Jermiin L.S."/>
            <person name="Skirmuntt E.C."/>
            <person name="Katzourakis A."/>
            <person name="Burkitt-Gray L."/>
            <person name="Ray D.A."/>
            <person name="Sullivan K.A.M."/>
            <person name="Roscito J.G."/>
            <person name="Kirilenko B.M."/>
            <person name="Davalos L.M."/>
            <person name="Corthals A.P."/>
            <person name="Power M.L."/>
            <person name="Jones G."/>
            <person name="Ransome R.D."/>
            <person name="Dechmann D.K.N."/>
            <person name="Locatelli A.G."/>
            <person name="Puechmaille S.J."/>
            <person name="Fedrigo O."/>
            <person name="Jarvis E.D."/>
            <person name="Hiller M."/>
            <person name="Vernes S.C."/>
            <person name="Myers E.W."/>
            <person name="Teeling E.C."/>
        </authorList>
    </citation>
    <scope>NUCLEOTIDE SEQUENCE [LARGE SCALE GENOMIC DNA]</scope>
    <source>
        <strain evidence="2">MMyoMyo1</strain>
        <tissue evidence="2">Flight muscle</tissue>
    </source>
</reference>
<protein>
    <submittedName>
        <fullName evidence="2">Uncharacterized protein</fullName>
    </submittedName>
</protein>